<reference evidence="3" key="1">
    <citation type="journal article" date="2019" name="Int. J. Syst. Evol. Microbiol.">
        <title>The Global Catalogue of Microorganisms (GCM) 10K type strain sequencing project: providing services to taxonomists for standard genome sequencing and annotation.</title>
        <authorList>
            <consortium name="The Broad Institute Genomics Platform"/>
            <consortium name="The Broad Institute Genome Sequencing Center for Infectious Disease"/>
            <person name="Wu L."/>
            <person name="Ma J."/>
        </authorList>
    </citation>
    <scope>NUCLEOTIDE SEQUENCE [LARGE SCALE GENOMIC DNA]</scope>
    <source>
        <strain evidence="3">JCM 18514</strain>
    </source>
</reference>
<comment type="caution">
    <text evidence="2">The sequence shown here is derived from an EMBL/GenBank/DDBJ whole genome shotgun (WGS) entry which is preliminary data.</text>
</comment>
<organism evidence="2 3">
    <name type="scientific">Arthrobacter gyeryongensis</name>
    <dbReference type="NCBI Taxonomy" id="1650592"/>
    <lineage>
        <taxon>Bacteria</taxon>
        <taxon>Bacillati</taxon>
        <taxon>Actinomycetota</taxon>
        <taxon>Actinomycetes</taxon>
        <taxon>Micrococcales</taxon>
        <taxon>Micrococcaceae</taxon>
        <taxon>Arthrobacter</taxon>
    </lineage>
</organism>
<protein>
    <recommendedName>
        <fullName evidence="1">DUF4113 domain-containing protein</fullName>
    </recommendedName>
</protein>
<gene>
    <name evidence="2" type="ORF">GCM10023346_37860</name>
</gene>
<dbReference type="Pfam" id="PF13438">
    <property type="entry name" value="DUF4113"/>
    <property type="match status" value="1"/>
</dbReference>
<evidence type="ECO:0000313" key="2">
    <source>
        <dbReference type="EMBL" id="GAA5199068.1"/>
    </source>
</evidence>
<evidence type="ECO:0000259" key="1">
    <source>
        <dbReference type="Pfam" id="PF13438"/>
    </source>
</evidence>
<accession>A0ABP9SPD4</accession>
<proteinExistence type="predicted"/>
<keyword evidence="3" id="KW-1185">Reference proteome</keyword>
<dbReference type="EMBL" id="BAABKK010000028">
    <property type="protein sequence ID" value="GAA5199068.1"/>
    <property type="molecule type" value="Genomic_DNA"/>
</dbReference>
<evidence type="ECO:0000313" key="3">
    <source>
        <dbReference type="Proteomes" id="UP001500200"/>
    </source>
</evidence>
<dbReference type="RefSeq" id="WP_345451674.1">
    <property type="nucleotide sequence ID" value="NZ_BAABKK010000028.1"/>
</dbReference>
<dbReference type="InterPro" id="IPR025188">
    <property type="entry name" value="DUF4113"/>
</dbReference>
<feature type="domain" description="DUF4113" evidence="1">
    <location>
        <begin position="89"/>
        <end position="133"/>
    </location>
</feature>
<dbReference type="Proteomes" id="UP001500200">
    <property type="component" value="Unassembled WGS sequence"/>
</dbReference>
<name>A0ABP9SPD4_9MICC</name>
<sequence>MPCSVYAERGSARLEKHHQKAKILTAFAGTSFYNAHEKSSPSILAGLAGADIGPRRVGEGRLAARSDLAERVKELFRFAQVDQGINSLFEDVNRRHGQGLIGLGYGGLRPGPSWQMKQDFLSPMATTHWDELARRECHMTTPSVRPVAVEFELTIESPDGEQRRVSAPGASNAVALARATELVTEGYRHVIPDRRLHPIPHAVCGQVLPGVGEVTTSSQCVAFPHGIPGLGPPPVARPKFRGPVQL</sequence>